<dbReference type="GO" id="GO:0005524">
    <property type="term" value="F:ATP binding"/>
    <property type="evidence" value="ECO:0007669"/>
    <property type="project" value="UniProtKB-KW"/>
</dbReference>
<dbReference type="GO" id="GO:0012507">
    <property type="term" value="C:ER to Golgi transport vesicle membrane"/>
    <property type="evidence" value="ECO:0007669"/>
    <property type="project" value="TreeGrafter"/>
</dbReference>
<feature type="compositionally biased region" description="Low complexity" evidence="13">
    <location>
        <begin position="1049"/>
        <end position="1064"/>
    </location>
</feature>
<dbReference type="GO" id="GO:0007030">
    <property type="term" value="P:Golgi organization"/>
    <property type="evidence" value="ECO:0007669"/>
    <property type="project" value="TreeGrafter"/>
</dbReference>
<dbReference type="InterPro" id="IPR027417">
    <property type="entry name" value="P-loop_NTPase"/>
</dbReference>
<feature type="compositionally biased region" description="Acidic residues" evidence="13">
    <location>
        <begin position="703"/>
        <end position="712"/>
    </location>
</feature>
<comment type="similarity">
    <text evidence="2">Belongs to the SEC16 family.</text>
</comment>
<evidence type="ECO:0000259" key="15">
    <source>
        <dbReference type="Pfam" id="PF12931"/>
    </source>
</evidence>
<keyword evidence="9" id="KW-0931">ER-Golgi transport</keyword>
<evidence type="ECO:0000256" key="14">
    <source>
        <dbReference type="SAM" id="Phobius"/>
    </source>
</evidence>
<dbReference type="NCBIfam" id="TIGR00152">
    <property type="entry name" value="dephospho-CoA kinase"/>
    <property type="match status" value="1"/>
</dbReference>
<dbReference type="InterPro" id="IPR001977">
    <property type="entry name" value="Depp_CoAkinase"/>
</dbReference>
<feature type="compositionally biased region" description="Low complexity" evidence="13">
    <location>
        <begin position="1125"/>
        <end position="1151"/>
    </location>
</feature>
<comment type="function">
    <text evidence="10">Involved in the initiation of assembly of the COPII coat required for the formation of transport vesicles from the endoplasmic reticulum (ER) and the selection of cargo molecules. Also involved in autophagy.</text>
</comment>
<feature type="compositionally biased region" description="Acidic residues" evidence="13">
    <location>
        <begin position="751"/>
        <end position="760"/>
    </location>
</feature>
<feature type="compositionally biased region" description="Low complexity" evidence="13">
    <location>
        <begin position="615"/>
        <end position="624"/>
    </location>
</feature>
<accession>A0A4T0IKD6</accession>
<dbReference type="SUPFAM" id="SSF52540">
    <property type="entry name" value="P-loop containing nucleoside triphosphate hydrolases"/>
    <property type="match status" value="1"/>
</dbReference>
<dbReference type="GO" id="GO:0016192">
    <property type="term" value="P:vesicle-mediated transport"/>
    <property type="evidence" value="ECO:0007669"/>
    <property type="project" value="UniProtKB-KW"/>
</dbReference>
<dbReference type="Proteomes" id="UP000310689">
    <property type="component" value="Unassembled WGS sequence"/>
</dbReference>
<evidence type="ECO:0000256" key="3">
    <source>
        <dbReference type="ARBA" id="ARBA00020746"/>
    </source>
</evidence>
<feature type="compositionally biased region" description="Pro residues" evidence="13">
    <location>
        <begin position="625"/>
        <end position="645"/>
    </location>
</feature>
<evidence type="ECO:0000256" key="10">
    <source>
        <dbReference type="ARBA" id="ARBA00024687"/>
    </source>
</evidence>
<dbReference type="Pfam" id="PF01121">
    <property type="entry name" value="CoaE"/>
    <property type="match status" value="1"/>
</dbReference>
<evidence type="ECO:0000256" key="1">
    <source>
        <dbReference type="ARBA" id="ARBA00004397"/>
    </source>
</evidence>
<dbReference type="Pfam" id="PF12931">
    <property type="entry name" value="TPR_Sec16"/>
    <property type="match status" value="1"/>
</dbReference>
<dbReference type="SUPFAM" id="SSF50044">
    <property type="entry name" value="SH3-domain"/>
    <property type="match status" value="1"/>
</dbReference>
<gene>
    <name evidence="16" type="ORF">E3P86_03520</name>
</gene>
<keyword evidence="7" id="KW-0256">Endoplasmic reticulum</keyword>
<feature type="transmembrane region" description="Helical" evidence="14">
    <location>
        <begin position="1180"/>
        <end position="1202"/>
    </location>
</feature>
<keyword evidence="14" id="KW-0812">Transmembrane</keyword>
<feature type="region of interest" description="Disordered" evidence="13">
    <location>
        <begin position="615"/>
        <end position="717"/>
    </location>
</feature>
<feature type="compositionally biased region" description="Basic residues" evidence="13">
    <location>
        <begin position="1011"/>
        <end position="1027"/>
    </location>
</feature>
<evidence type="ECO:0000256" key="6">
    <source>
        <dbReference type="ARBA" id="ARBA00022741"/>
    </source>
</evidence>
<dbReference type="InterPro" id="IPR036028">
    <property type="entry name" value="SH3-like_dom_sf"/>
</dbReference>
<proteinExistence type="inferred from homology"/>
<evidence type="ECO:0000256" key="9">
    <source>
        <dbReference type="ARBA" id="ARBA00022892"/>
    </source>
</evidence>
<organism evidence="16 17">
    <name type="scientific">Wallemia ichthyophaga</name>
    <dbReference type="NCBI Taxonomy" id="245174"/>
    <lineage>
        <taxon>Eukaryota</taxon>
        <taxon>Fungi</taxon>
        <taxon>Dikarya</taxon>
        <taxon>Basidiomycota</taxon>
        <taxon>Wallemiomycotina</taxon>
        <taxon>Wallemiomycetes</taxon>
        <taxon>Wallemiales</taxon>
        <taxon>Wallemiaceae</taxon>
        <taxon>Wallemia</taxon>
    </lineage>
</organism>
<dbReference type="CDD" id="cd09233">
    <property type="entry name" value="ACE1-Sec16-like"/>
    <property type="match status" value="1"/>
</dbReference>
<dbReference type="InterPro" id="IPR024298">
    <property type="entry name" value="Sec16_Sec23-bd"/>
</dbReference>
<evidence type="ECO:0000256" key="4">
    <source>
        <dbReference type="ARBA" id="ARBA00021659"/>
    </source>
</evidence>
<dbReference type="EMBL" id="SPOI01000265">
    <property type="protein sequence ID" value="TIB30308.1"/>
    <property type="molecule type" value="Genomic_DNA"/>
</dbReference>
<dbReference type="Gene3D" id="3.40.50.300">
    <property type="entry name" value="P-loop containing nucleotide triphosphate hydrolases"/>
    <property type="match status" value="1"/>
</dbReference>
<dbReference type="GO" id="GO:0005789">
    <property type="term" value="C:endoplasmic reticulum membrane"/>
    <property type="evidence" value="ECO:0007669"/>
    <property type="project" value="UniProtKB-SubCell"/>
</dbReference>
<keyword evidence="8" id="KW-0067">ATP-binding</keyword>
<reference evidence="16 17" key="1">
    <citation type="submission" date="2019-03" db="EMBL/GenBank/DDBJ databases">
        <title>Sequencing 23 genomes of Wallemia ichthyophaga.</title>
        <authorList>
            <person name="Gostincar C."/>
        </authorList>
    </citation>
    <scope>NUCLEOTIDE SEQUENCE [LARGE SCALE GENOMIC DNA]</scope>
    <source>
        <strain evidence="16 17">EXF-6200</strain>
    </source>
</reference>
<feature type="compositionally biased region" description="Basic and acidic residues" evidence="13">
    <location>
        <begin position="823"/>
        <end position="847"/>
    </location>
</feature>
<evidence type="ECO:0000256" key="8">
    <source>
        <dbReference type="ARBA" id="ARBA00022840"/>
    </source>
</evidence>
<keyword evidence="5" id="KW-0813">Transport</keyword>
<dbReference type="GO" id="GO:0070971">
    <property type="term" value="C:endoplasmic reticulum exit site"/>
    <property type="evidence" value="ECO:0007669"/>
    <property type="project" value="TreeGrafter"/>
</dbReference>
<dbReference type="PANTHER" id="PTHR13402">
    <property type="entry name" value="RGPR-RELATED"/>
    <property type="match status" value="1"/>
</dbReference>
<dbReference type="GO" id="GO:0015937">
    <property type="term" value="P:coenzyme A biosynthetic process"/>
    <property type="evidence" value="ECO:0007669"/>
    <property type="project" value="InterPro"/>
</dbReference>
<feature type="compositionally biased region" description="Polar residues" evidence="13">
    <location>
        <begin position="1152"/>
        <end position="1175"/>
    </location>
</feature>
<feature type="compositionally biased region" description="Basic and acidic residues" evidence="13">
    <location>
        <begin position="768"/>
        <end position="787"/>
    </location>
</feature>
<evidence type="ECO:0000256" key="13">
    <source>
        <dbReference type="SAM" id="MobiDB-lite"/>
    </source>
</evidence>
<dbReference type="GO" id="GO:0070973">
    <property type="term" value="P:protein localization to endoplasmic reticulum exit site"/>
    <property type="evidence" value="ECO:0007669"/>
    <property type="project" value="TreeGrafter"/>
</dbReference>
<feature type="compositionally biased region" description="Low complexity" evidence="13">
    <location>
        <begin position="964"/>
        <end position="977"/>
    </location>
</feature>
<feature type="region of interest" description="Disordered" evidence="13">
    <location>
        <begin position="751"/>
        <end position="1175"/>
    </location>
</feature>
<dbReference type="PANTHER" id="PTHR13402:SF6">
    <property type="entry name" value="SECRETORY 16, ISOFORM I"/>
    <property type="match status" value="1"/>
</dbReference>
<protein>
    <recommendedName>
        <fullName evidence="4">COPII coat assembly protein SEC16</fullName>
    </recommendedName>
    <alternativeName>
        <fullName evidence="3">COPII coat assembly protein sec16</fullName>
    </alternativeName>
    <alternativeName>
        <fullName evidence="11 12">protein transport protein SEC16</fullName>
    </alternativeName>
</protein>
<keyword evidence="14" id="KW-0472">Membrane</keyword>
<feature type="compositionally biased region" description="Low complexity" evidence="13">
    <location>
        <begin position="1074"/>
        <end position="1097"/>
    </location>
</feature>
<evidence type="ECO:0000256" key="11">
    <source>
        <dbReference type="ARBA" id="ARBA00030650"/>
    </source>
</evidence>
<comment type="caution">
    <text evidence="16">The sequence shown here is derived from an EMBL/GenBank/DDBJ whole genome shotgun (WGS) entry which is preliminary data.</text>
</comment>
<dbReference type="HAMAP" id="MF_00376">
    <property type="entry name" value="Dephospho_CoA_kinase"/>
    <property type="match status" value="1"/>
</dbReference>
<dbReference type="PROSITE" id="PS51219">
    <property type="entry name" value="DPCK"/>
    <property type="match status" value="1"/>
</dbReference>
<dbReference type="CDD" id="cd02022">
    <property type="entry name" value="DPCK"/>
    <property type="match status" value="1"/>
</dbReference>
<name>A0A4T0IKD6_WALIC</name>
<evidence type="ECO:0000256" key="2">
    <source>
        <dbReference type="ARBA" id="ARBA00005927"/>
    </source>
</evidence>
<sequence>MSQPTASTVNIAELASVLPPDLSPPFPGPLLGNSHTTKSQVLRYLDNKISTGATYPKMTLLKVLRVVLIHDGILSSRQSEEIRDALISDDINAHSHKRAPSGLQITVPADETSPHMKPFPSSQTPYAVEDSADIVATYCTTTGHLGAIQQFLVKGAKREAVMYALEHKLWSHALLISSCVDRQLWSEVVSALIAYELPSSSGSGNDNTGSTHNTKNWDSLRVAYGLFAGTLRSTNTPSDTRNWSATAATLVSNLDNSDAQHALSELGDRLAEVGEVDGAHTVYILAQSVDKVRLNLVGCAHNAYSDESCEMSEILEYALSLNPHMKAHVKRGEYSGLPHLQIYKLVHAWHLAEAGRLHDANRYCEAIATSIKMSKQLQYHPNLYIQLKELSDRLAAHVHTADKSWLTKKIARPSLDTLWNSMEGKLTKFIAGNDEEGENAITTHAQKTTQDDPFATFTSIDESSTNGRLSRAVSAFDLPNYSNAAGENAGAGMSEGMSLLDRRASHSPSYLTPGSASGAAGARSALGQPRAASAMGGLGGVATANANTIANGLGNMHNLLRDLPSPMEGEDREGFTRAAVTPPFSDEFNGVGVAQDGEMLGKDLQNVQMPLQTSMQPHPATQQMQPPPPPPPAQMQPPPPPPPLAQPARSVSPAQQQSQSQSQSQLKPHPQPHLSHSQPPPPPAQPAITSPFGHSTSASEDFNAPEELDESEGGNFVSLMDWMDVPIPTTTTENSNANAYISPRVIDEIDEADELEDDLGFDNSSTKKAKEMREKDNEGHHGEEEKTAATYQPPPPPPPAPAPGKQEKSGWFSRSTTPASTPRMDEKMEKEGENKESKGRQEKRPELKQSVSSSWLSRWWKKDEQNTNQGGGPVKAKLGEQSSFYYDPDQKRWVNKANESGSEGGTAASPRMPPPPPRSSTVSPGLAGTRGASALKNSVSMDLKGESGSGSGAGVMPPPPPRPLSTAITGTPAGTPAGTPPTPNAPQPTQPIQRKGKKAARNKYVASSIHNHYHNHGRERKASRMIRRGIPANILPTASPTADSPPPVAQVTQGAQGAQDVQGTPDTPDTLNIQDTPDTQDTPNTQDTQDTQDTQNPVANANSTEQEDNTTESNQNAPESTQNASEVLPSVSPSSKSPSNTSPSNTTPLETISQENTSLSTPDNTANIEDSSDSLSGGSIAGICVGIAAFIAILVLISLVIFKKRKRQEKTLQRGSRMQFTGDRGLVGQSNASFGGGPVIPEEITSPTPLDNTVERSSAYIPMPISITQGREATATTQFVPSLPDEIMLIPGDKVHIVREWDDGWCSIHHLAKGMEGVCPKEVLGLTSHADDFADSLSQFNKRLSLYGVQEDVDKRKSSLMNAQMAQMLVVGLTGGIATGKSTVTQRLREEHKLRVIDLDSVARQVVEPNTPALRSIADRYGDRVLKWDEPSNQHTLNRPALARILFDDKAEKKWIESVLHPEILKRTAWEVLKAYACLSRVVVLDVPLLFEANLHRYVGVRTLVYSSQDVQLHRLMQRDGISEHDAQKKIAAQLPIDVKVDMADQVVHNDSSREETYREVDGVWLCPPLAAIQAAWAVWWSGRGNQGGVKQE</sequence>
<dbReference type="GO" id="GO:0004140">
    <property type="term" value="F:dephospho-CoA kinase activity"/>
    <property type="evidence" value="ECO:0007669"/>
    <property type="project" value="InterPro"/>
</dbReference>
<evidence type="ECO:0000313" key="16">
    <source>
        <dbReference type="EMBL" id="TIB30308.1"/>
    </source>
</evidence>
<comment type="subcellular location">
    <subcellularLocation>
        <location evidence="1">Endoplasmic reticulum membrane</location>
        <topology evidence="1">Peripheral membrane protein</topology>
        <orientation evidence="1">Cytoplasmic side</orientation>
    </subcellularLocation>
</comment>
<keyword evidence="14" id="KW-1133">Transmembrane helix</keyword>
<feature type="compositionally biased region" description="Pro residues" evidence="13">
    <location>
        <begin position="792"/>
        <end position="802"/>
    </location>
</feature>
<evidence type="ECO:0000256" key="5">
    <source>
        <dbReference type="ARBA" id="ARBA00022448"/>
    </source>
</evidence>
<feature type="compositionally biased region" description="Polar residues" evidence="13">
    <location>
        <begin position="1111"/>
        <end position="1124"/>
    </location>
</feature>
<feature type="domain" description="Sec16 Sec23-binding" evidence="15">
    <location>
        <begin position="148"/>
        <end position="432"/>
    </location>
</feature>
<feature type="compositionally biased region" description="Low complexity" evidence="13">
    <location>
        <begin position="646"/>
        <end position="677"/>
    </location>
</feature>
<evidence type="ECO:0000313" key="17">
    <source>
        <dbReference type="Proteomes" id="UP000310689"/>
    </source>
</evidence>
<feature type="compositionally biased region" description="Pro residues" evidence="13">
    <location>
        <begin position="978"/>
        <end position="989"/>
    </location>
</feature>
<keyword evidence="6" id="KW-0547">Nucleotide-binding</keyword>
<evidence type="ECO:0000256" key="12">
    <source>
        <dbReference type="ARBA" id="ARBA00030878"/>
    </source>
</evidence>
<dbReference type="Gene3D" id="1.25.40.1030">
    <property type="match status" value="1"/>
</dbReference>
<dbReference type="Gene3D" id="2.30.30.40">
    <property type="entry name" value="SH3 Domains"/>
    <property type="match status" value="1"/>
</dbReference>
<evidence type="ECO:0000256" key="7">
    <source>
        <dbReference type="ARBA" id="ARBA00022824"/>
    </source>
</evidence>